<proteinExistence type="predicted"/>
<feature type="transmembrane region" description="Helical" evidence="1">
    <location>
        <begin position="276"/>
        <end position="297"/>
    </location>
</feature>
<evidence type="ECO:0000313" key="2">
    <source>
        <dbReference type="EMBL" id="QHT87272.1"/>
    </source>
</evidence>
<keyword evidence="1" id="KW-0472">Membrane</keyword>
<keyword evidence="1" id="KW-1133">Transmembrane helix</keyword>
<feature type="transmembrane region" description="Helical" evidence="1">
    <location>
        <begin position="341"/>
        <end position="367"/>
    </location>
</feature>
<feature type="transmembrane region" description="Helical" evidence="1">
    <location>
        <begin position="441"/>
        <end position="461"/>
    </location>
</feature>
<accession>A0A6C0I3B5</accession>
<feature type="transmembrane region" description="Helical" evidence="1">
    <location>
        <begin position="473"/>
        <end position="494"/>
    </location>
</feature>
<feature type="transmembrane region" description="Helical" evidence="1">
    <location>
        <begin position="99"/>
        <end position="118"/>
    </location>
</feature>
<feature type="transmembrane region" description="Helical" evidence="1">
    <location>
        <begin position="374"/>
        <end position="392"/>
    </location>
</feature>
<dbReference type="EMBL" id="MN740086">
    <property type="protein sequence ID" value="QHT87272.1"/>
    <property type="molecule type" value="Genomic_DNA"/>
</dbReference>
<organism evidence="2">
    <name type="scientific">viral metagenome</name>
    <dbReference type="NCBI Taxonomy" id="1070528"/>
    <lineage>
        <taxon>unclassified sequences</taxon>
        <taxon>metagenomes</taxon>
        <taxon>organismal metagenomes</taxon>
    </lineage>
</organism>
<evidence type="ECO:0000256" key="1">
    <source>
        <dbReference type="SAM" id="Phobius"/>
    </source>
</evidence>
<feature type="transmembrane region" description="Helical" evidence="1">
    <location>
        <begin position="241"/>
        <end position="264"/>
    </location>
</feature>
<name>A0A6C0I3B5_9ZZZZ</name>
<keyword evidence="1" id="KW-0812">Transmembrane</keyword>
<feature type="transmembrane region" description="Helical" evidence="1">
    <location>
        <begin position="190"/>
        <end position="212"/>
    </location>
</feature>
<feature type="transmembrane region" description="Helical" evidence="1">
    <location>
        <begin position="309"/>
        <end position="329"/>
    </location>
</feature>
<protein>
    <submittedName>
        <fullName evidence="2">Uncharacterized protein</fullName>
    </submittedName>
</protein>
<reference evidence="2" key="1">
    <citation type="journal article" date="2020" name="Nature">
        <title>Giant virus diversity and host interactions through global metagenomics.</title>
        <authorList>
            <person name="Schulz F."/>
            <person name="Roux S."/>
            <person name="Paez-Espino D."/>
            <person name="Jungbluth S."/>
            <person name="Walsh D.A."/>
            <person name="Denef V.J."/>
            <person name="McMahon K.D."/>
            <person name="Konstantinidis K.T."/>
            <person name="Eloe-Fadrosh E.A."/>
            <person name="Kyrpides N.C."/>
            <person name="Woyke T."/>
        </authorList>
    </citation>
    <scope>NUCLEOTIDE SEQUENCE</scope>
    <source>
        <strain evidence="2">GVMAG-M-3300023184-190</strain>
    </source>
</reference>
<dbReference type="AlphaFoldDB" id="A0A6C0I3B5"/>
<sequence length="595" mass="67889">MSNDADKVINKLKKIQKKKMANYKNIPVLDVLSNTEPGDTTLEVEGNSGPAVIEGMIDMINTTCQDNPDYEGCDNTKDDDGMENPLETLAKFIETTYDFMNALISVLALNVCLAILVADDKKNKIYTEVTHKRVLKQDIPKQQQLLRDSYNQMFTWRNFGKKKKKYQLMTVKDTVTVPSMNDFQEVKKHLSWFTAVTVSCYFVYNWYFLLIYENPIRFKNGPDTLDLSMQAMKERAKTNPVFVLFNIFFSCSWIFVAIVDQYFIKLPVSIITHYMNSTLCFCLFFFFCIQVCYYYPFFLKTFIVDSLRFNWKNTWIITMTTLAMVYYIINCLDPENPIPWITIFGISVILGIILFLVLGIFIGLFAAPVAGMFLFAYFFLYSNFAIFIYGIANVRNVFSIFGSIEEHAKVVKSKIKKGTDALPNTLMERFWLAVNDIMDFLYHYIFYVAYLIILFYASVDYQSKIESRTLKSGLILVNMTLLLIICTMCLSDFYSRFKHSSDFLIQSMMPSQTVDASVSTPESSITSISNLVSESDVKEKMNDLKHSLEKSASHVSNFFSGVMAKVSGNKPTTVAPTAVAPTAVAPTSVNPAVPN</sequence>